<evidence type="ECO:0000313" key="2">
    <source>
        <dbReference type="EMBL" id="EGT35485.1"/>
    </source>
</evidence>
<feature type="transmembrane region" description="Helical" evidence="1">
    <location>
        <begin position="80"/>
        <end position="106"/>
    </location>
</feature>
<evidence type="ECO:0008006" key="4">
    <source>
        <dbReference type="Google" id="ProtNLM"/>
    </source>
</evidence>
<feature type="transmembrane region" description="Helical" evidence="1">
    <location>
        <begin position="127"/>
        <end position="146"/>
    </location>
</feature>
<dbReference type="InParanoid" id="G0PLP1"/>
<dbReference type="OMA" id="PSYWIST"/>
<dbReference type="OrthoDB" id="5859762at2759"/>
<feature type="transmembrane region" description="Helical" evidence="1">
    <location>
        <begin position="52"/>
        <end position="74"/>
    </location>
</feature>
<keyword evidence="3" id="KW-1185">Reference proteome</keyword>
<reference evidence="3" key="1">
    <citation type="submission" date="2011-07" db="EMBL/GenBank/DDBJ databases">
        <authorList>
            <consortium name="Caenorhabditis brenneri Sequencing and Analysis Consortium"/>
            <person name="Wilson R.K."/>
        </authorList>
    </citation>
    <scope>NUCLEOTIDE SEQUENCE [LARGE SCALE GENOMIC DNA]</scope>
    <source>
        <strain evidence="3">PB2801</strain>
    </source>
</reference>
<evidence type="ECO:0000256" key="1">
    <source>
        <dbReference type="SAM" id="Phobius"/>
    </source>
</evidence>
<dbReference type="EMBL" id="GL381150">
    <property type="protein sequence ID" value="EGT35485.1"/>
    <property type="molecule type" value="Genomic_DNA"/>
</dbReference>
<dbReference type="PANTHER" id="PTHR10664">
    <property type="entry name" value="SERPENTINE RECEPTOR-C.ELEGANS"/>
    <property type="match status" value="1"/>
</dbReference>
<sequence length="288" mass="32854">MPDVSIAYWIFSAIAIFMMGLMVAMNFFILYKHTMEVKTWKKIEYQLILLRVTIDAFNGLSGGSYLIITVINLFCDFAPYNVTFMFGLVGFNLMEIRSFLAAIIAIERVLATTIPLKFYRYRSRVSNSPIVIFIISTGVACNVVLFKICGYRFEIVPGCTNFNCATPICFQRYSSITRMVYSTTNVCFSVVLCYKLFWLGKQTKVSPDIRKANWLSLTDGLTSFWLELLPWVCSYYGIIDTKPLGPIIGALRTTGRVIETFVMLKLMRKDVVTVQPPTFSLTTRNNLK</sequence>
<dbReference type="Proteomes" id="UP000008068">
    <property type="component" value="Unassembled WGS sequence"/>
</dbReference>
<gene>
    <name evidence="2" type="ORF">CAEBREN_18193</name>
</gene>
<keyword evidence="1" id="KW-1133">Transmembrane helix</keyword>
<dbReference type="AlphaFoldDB" id="G0PLP1"/>
<feature type="transmembrane region" description="Helical" evidence="1">
    <location>
        <begin position="6"/>
        <end position="31"/>
    </location>
</feature>
<dbReference type="Pfam" id="PF10316">
    <property type="entry name" value="7TM_GPCR_Srbc"/>
    <property type="match status" value="1"/>
</dbReference>
<dbReference type="eggNOG" id="ENOG502THNF">
    <property type="taxonomic scope" value="Eukaryota"/>
</dbReference>
<evidence type="ECO:0000313" key="3">
    <source>
        <dbReference type="Proteomes" id="UP000008068"/>
    </source>
</evidence>
<dbReference type="InterPro" id="IPR019420">
    <property type="entry name" value="7TM_GPCR_serpentine_rcpt_Srbc"/>
</dbReference>
<proteinExistence type="predicted"/>
<dbReference type="HOGENOM" id="CLU_059075_1_0_1"/>
<keyword evidence="1" id="KW-0812">Transmembrane</keyword>
<dbReference type="PANTHER" id="PTHR10664:SF31">
    <property type="entry name" value="SERPENTINE RECEPTOR, CLASS BC (CLASS B-LIKE)"/>
    <property type="match status" value="1"/>
</dbReference>
<name>G0PLP1_CAEBE</name>
<accession>G0PLP1</accession>
<protein>
    <recommendedName>
        <fullName evidence="4">Serpentine Receptor, class BC (Class B-like)</fullName>
    </recommendedName>
</protein>
<organism evidence="3">
    <name type="scientific">Caenorhabditis brenneri</name>
    <name type="common">Nematode worm</name>
    <dbReference type="NCBI Taxonomy" id="135651"/>
    <lineage>
        <taxon>Eukaryota</taxon>
        <taxon>Metazoa</taxon>
        <taxon>Ecdysozoa</taxon>
        <taxon>Nematoda</taxon>
        <taxon>Chromadorea</taxon>
        <taxon>Rhabditida</taxon>
        <taxon>Rhabditina</taxon>
        <taxon>Rhabditomorpha</taxon>
        <taxon>Rhabditoidea</taxon>
        <taxon>Rhabditidae</taxon>
        <taxon>Peloderinae</taxon>
        <taxon>Caenorhabditis</taxon>
    </lineage>
</organism>
<keyword evidence="1" id="KW-0472">Membrane</keyword>